<evidence type="ECO:0000313" key="2">
    <source>
        <dbReference type="Proteomes" id="UP000186469"/>
    </source>
</evidence>
<keyword evidence="2" id="KW-1185">Reference proteome</keyword>
<dbReference type="RefSeq" id="WP_072697816.1">
    <property type="nucleotide sequence ID" value="NZ_FRDI01000014.1"/>
</dbReference>
<accession>A0A1M7TK21</accession>
<dbReference type="AlphaFoldDB" id="A0A1M7TK21"/>
<dbReference type="InterPro" id="IPR058087">
    <property type="entry name" value="XAC2610_dom"/>
</dbReference>
<dbReference type="Proteomes" id="UP000186469">
    <property type="component" value="Unassembled WGS sequence"/>
</dbReference>
<organism evidence="1 2">
    <name type="scientific">Desulfovibrio litoralis DSM 11393</name>
    <dbReference type="NCBI Taxonomy" id="1121455"/>
    <lineage>
        <taxon>Bacteria</taxon>
        <taxon>Pseudomonadati</taxon>
        <taxon>Thermodesulfobacteriota</taxon>
        <taxon>Desulfovibrionia</taxon>
        <taxon>Desulfovibrionales</taxon>
        <taxon>Desulfovibrionaceae</taxon>
        <taxon>Desulfovibrio</taxon>
    </lineage>
</organism>
<dbReference type="NCBIfam" id="NF047539">
    <property type="entry name" value="XAC2610_fam"/>
    <property type="match status" value="1"/>
</dbReference>
<dbReference type="OrthoDB" id="672290at2"/>
<sequence>MIKHIFFVLFLLAFFLGTQARYALALSNTEYEELRKDTAFVNAETRLNTAWEKVQQLPSAVYSQVLKDQRLWLRNMRDFEAHKLEKFVSTTKAYTLVTLDRARYLEKEILHDTSHKNTEKNIYGGRKNITKDLYIRYTCIYSDDATPEKGYGDYAPDTVLIWLFEKKGGKEETSVQEINLANVSSNYEGWNWPGEVEFKDYNFDGYPDLSLPSTAGNVMRFSTVFLYNPEKRILERSSSFEELPCIDVDPKRKRIGGYCFHSSACENWIEEYKVIGFDTLEKTFAEGTECGPLDADPFYYLTYQAKYKNGKEISRTEEKHFDE</sequence>
<dbReference type="STRING" id="1121455.SAMN02745728_02142"/>
<proteinExistence type="predicted"/>
<protein>
    <submittedName>
        <fullName evidence="1">Uncharacterized protein</fullName>
    </submittedName>
</protein>
<reference evidence="1 2" key="1">
    <citation type="submission" date="2016-12" db="EMBL/GenBank/DDBJ databases">
        <authorList>
            <person name="Song W.-J."/>
            <person name="Kurnit D.M."/>
        </authorList>
    </citation>
    <scope>NUCLEOTIDE SEQUENCE [LARGE SCALE GENOMIC DNA]</scope>
    <source>
        <strain evidence="1 2">DSM 11393</strain>
    </source>
</reference>
<dbReference type="EMBL" id="FRDI01000014">
    <property type="protein sequence ID" value="SHN71102.1"/>
    <property type="molecule type" value="Genomic_DNA"/>
</dbReference>
<name>A0A1M7TK21_9BACT</name>
<gene>
    <name evidence="1" type="ORF">SAMN02745728_02142</name>
</gene>
<evidence type="ECO:0000313" key="1">
    <source>
        <dbReference type="EMBL" id="SHN71102.1"/>
    </source>
</evidence>